<comment type="caution">
    <text evidence="1">The sequence shown here is derived from an EMBL/GenBank/DDBJ whole genome shotgun (WGS) entry which is preliminary data.</text>
</comment>
<dbReference type="EMBL" id="WTYM01000027">
    <property type="protein sequence ID" value="MXO58543.1"/>
    <property type="molecule type" value="Genomic_DNA"/>
</dbReference>
<protein>
    <submittedName>
        <fullName evidence="1">Uncharacterized protein</fullName>
    </submittedName>
</protein>
<accession>A0A6I4SRP7</accession>
<sequence>MDRTQPIRFIYTVPQYGGQRWWMVCPLRHERVGKLYLPNGGNIFAGRKAWRLGYRSQRVAKRDMAFERLFSLPRKLGCDEGWEAGLYRQKGMWHRTFEQHLERYWELDGQCAVEMIDVLSRLRR</sequence>
<dbReference type="Proteomes" id="UP000433652">
    <property type="component" value="Unassembled WGS sequence"/>
</dbReference>
<proteinExistence type="predicted"/>
<dbReference type="AlphaFoldDB" id="A0A6I4SRP7"/>
<organism evidence="1 2">
    <name type="scientific">Croceibacterium salegens</name>
    <dbReference type="NCBI Taxonomy" id="1737568"/>
    <lineage>
        <taxon>Bacteria</taxon>
        <taxon>Pseudomonadati</taxon>
        <taxon>Pseudomonadota</taxon>
        <taxon>Alphaproteobacteria</taxon>
        <taxon>Sphingomonadales</taxon>
        <taxon>Erythrobacteraceae</taxon>
        <taxon>Croceibacterium</taxon>
    </lineage>
</organism>
<evidence type="ECO:0000313" key="1">
    <source>
        <dbReference type="EMBL" id="MXO58543.1"/>
    </source>
</evidence>
<evidence type="ECO:0000313" key="2">
    <source>
        <dbReference type="Proteomes" id="UP000433652"/>
    </source>
</evidence>
<gene>
    <name evidence="1" type="ORF">GRI89_03165</name>
</gene>
<keyword evidence="2" id="KW-1185">Reference proteome</keyword>
<name>A0A6I4SRP7_9SPHN</name>
<reference evidence="1 2" key="1">
    <citation type="submission" date="2019-12" db="EMBL/GenBank/DDBJ databases">
        <title>Genomic-based taxomic classification of the family Erythrobacteraceae.</title>
        <authorList>
            <person name="Xu L."/>
        </authorList>
    </citation>
    <scope>NUCLEOTIDE SEQUENCE [LARGE SCALE GENOMIC DNA]</scope>
    <source>
        <strain evidence="1 2">MCCC 1K01500</strain>
    </source>
</reference>